<dbReference type="RefSeq" id="WP_111622813.1">
    <property type="nucleotide sequence ID" value="NZ_QLLN01000002.1"/>
</dbReference>
<proteinExistence type="predicted"/>
<gene>
    <name evidence="1" type="ORF">LV92_01305</name>
</gene>
<evidence type="ECO:0008006" key="3">
    <source>
        <dbReference type="Google" id="ProtNLM"/>
    </source>
</evidence>
<protein>
    <recommendedName>
        <fullName evidence="3">Protein involved in gliding motility SprE</fullName>
    </recommendedName>
</protein>
<dbReference type="OrthoDB" id="1522549at2"/>
<comment type="caution">
    <text evidence="1">The sequence shown here is derived from an EMBL/GenBank/DDBJ whole genome shotgun (WGS) entry which is preliminary data.</text>
</comment>
<accession>A0A327RB35</accession>
<dbReference type="Gene3D" id="1.25.40.10">
    <property type="entry name" value="Tetratricopeptide repeat domain"/>
    <property type="match status" value="2"/>
</dbReference>
<dbReference type="InterPro" id="IPR011990">
    <property type="entry name" value="TPR-like_helical_dom_sf"/>
</dbReference>
<evidence type="ECO:0000313" key="1">
    <source>
        <dbReference type="EMBL" id="RAJ14186.1"/>
    </source>
</evidence>
<dbReference type="EMBL" id="QLLN01000002">
    <property type="protein sequence ID" value="RAJ14186.1"/>
    <property type="molecule type" value="Genomic_DNA"/>
</dbReference>
<name>A0A327RB35_9FLAO</name>
<evidence type="ECO:0000313" key="2">
    <source>
        <dbReference type="Proteomes" id="UP000249696"/>
    </source>
</evidence>
<organism evidence="1 2">
    <name type="scientific">Arenibacter echinorum</name>
    <dbReference type="NCBI Taxonomy" id="440515"/>
    <lineage>
        <taxon>Bacteria</taxon>
        <taxon>Pseudomonadati</taxon>
        <taxon>Bacteroidota</taxon>
        <taxon>Flavobacteriia</taxon>
        <taxon>Flavobacteriales</taxon>
        <taxon>Flavobacteriaceae</taxon>
        <taxon>Arenibacter</taxon>
    </lineage>
</organism>
<dbReference type="AlphaFoldDB" id="A0A327RB35"/>
<keyword evidence="2" id="KW-1185">Reference proteome</keyword>
<reference evidence="1 2" key="1">
    <citation type="submission" date="2018-06" db="EMBL/GenBank/DDBJ databases">
        <title>Genomic Encyclopedia of Archaeal and Bacterial Type Strains, Phase II (KMG-II): from individual species to whole genera.</title>
        <authorList>
            <person name="Goeker M."/>
        </authorList>
    </citation>
    <scope>NUCLEOTIDE SEQUENCE [LARGE SCALE GENOMIC DNA]</scope>
    <source>
        <strain evidence="1 2">DSM 23522</strain>
    </source>
</reference>
<dbReference type="SUPFAM" id="SSF48452">
    <property type="entry name" value="TPR-like"/>
    <property type="match status" value="1"/>
</dbReference>
<dbReference type="Proteomes" id="UP000249696">
    <property type="component" value="Unassembled WGS sequence"/>
</dbReference>
<sequence length="847" mass="98596">MKLRNKLIFSVVFGGLAFNACSTKKDALINRNWHALNTKYNTLYNGNIAFEEGREGLNAVYQDNYWEILPVERLEVTEDIKLDSEDNNPNFLIAEEKATKAIQKHSMDIKDEERNPQTDEAFLLLGKARYFDQRYMPALESFNYILNKYTQSDKLNEATIWREKVNIRLENEELALKNLKRLIKQEYLSDQEYADARAMIGQAYINLKIADTAIQQLKIASIYTKKNPEKGRYLYIIGQLYNELGFKDSANYAFDKVIDLNRKSPRVYMINAHLQKIQNTELTDDNREEMFEYLTELEEDRENRPFLNKIYRQVAEFHLANKSDSLALVYYNKSLRATQNMPQLNALNYENLAIYNFDQNEYKPSGAYYDSVLQNLNENTKKYREVKKKLDNLEDVIKYEEVVQYTDSVITLYEFSIDDRITYFEKHIAQLKAVAEQERKKGENMANAGFAAFSKTKGGKENKGKFYFYNITTLGYGKNDFKTRWGKRSLEDDWRWSNKSKAQNLEVNGENLANTVANNLEALGEEEKYSVEFYISQIPTDPLLIDSLRTERNFANYQLGLIYKEKFKENLLAAGKLESVLRSNPEERLIIPSKYNLYKIYEESGSSLATDMKYDIIKNHPESRYAEILLNPQAILTGSADSPDAKYQRLYRMFQNQEFLKVITGAEENISKYTGDPIVPKFEMLKANAIGRLQGFEDFKEALNYVALNYPNNPEGKKAQTMVAEQLPKLEPKVFSTETESTGTGNWKVVFPLKIRDDKKALRLKELLEKSIKDLKYKNVVSKDIYNLEDQFIVVHGFKSKDFALGYAELIKNNKDYRIADENFVILSNNYKIIQVHKNIADYKAQQ</sequence>